<keyword evidence="2" id="KW-0732">Signal</keyword>
<evidence type="ECO:0000256" key="5">
    <source>
        <dbReference type="ARBA" id="ARBA00023288"/>
    </source>
</evidence>
<reference evidence="7 8" key="1">
    <citation type="journal article" date="2012" name="J. Bacteriol.">
        <title>Genome Sequence of the Pattern-Forming Social Bacterium Paenibacillus dendritiformis C454 Chiral Morphotype.</title>
        <authorList>
            <person name="Sirota-Madi A."/>
            <person name="Olender T."/>
            <person name="Helman Y."/>
            <person name="Brainis I."/>
            <person name="Finkelshtein A."/>
            <person name="Roth D."/>
            <person name="Hagai E."/>
            <person name="Leshkowitz D."/>
            <person name="Brodsky L."/>
            <person name="Galatenko V."/>
            <person name="Nikolaev V."/>
            <person name="Gutnick D.L."/>
            <person name="Lancet D."/>
            <person name="Ben-Jacob E."/>
        </authorList>
    </citation>
    <scope>NUCLEOTIDE SEQUENCE [LARGE SCALE GENOMIC DNA]</scope>
    <source>
        <strain evidence="7 8">C454</strain>
    </source>
</reference>
<accession>H3S9H7</accession>
<dbReference type="PATRIC" id="fig|1131935.3.peg.164"/>
<dbReference type="Pfam" id="PF01547">
    <property type="entry name" value="SBP_bac_1"/>
    <property type="match status" value="1"/>
</dbReference>
<dbReference type="InterPro" id="IPR006059">
    <property type="entry name" value="SBP"/>
</dbReference>
<keyword evidence="8" id="KW-1185">Reference proteome</keyword>
<evidence type="ECO:0000256" key="4">
    <source>
        <dbReference type="ARBA" id="ARBA00023139"/>
    </source>
</evidence>
<keyword evidence="5" id="KW-0449">Lipoprotein</keyword>
<evidence type="ECO:0000256" key="6">
    <source>
        <dbReference type="SAM" id="Phobius"/>
    </source>
</evidence>
<proteinExistence type="predicted"/>
<comment type="caution">
    <text evidence="7">The sequence shown here is derived from an EMBL/GenBank/DDBJ whole genome shotgun (WGS) entry which is preliminary data.</text>
</comment>
<dbReference type="PANTHER" id="PTHR43649">
    <property type="entry name" value="ARABINOSE-BINDING PROTEIN-RELATED"/>
    <property type="match status" value="1"/>
</dbReference>
<keyword evidence="1" id="KW-1003">Cell membrane</keyword>
<dbReference type="STRING" id="1131935.PDENDC454_00885"/>
<dbReference type="Proteomes" id="UP000003900">
    <property type="component" value="Unassembled WGS sequence"/>
</dbReference>
<dbReference type="SUPFAM" id="SSF53850">
    <property type="entry name" value="Periplasmic binding protein-like II"/>
    <property type="match status" value="1"/>
</dbReference>
<dbReference type="AlphaFoldDB" id="H3S9H7"/>
<keyword evidence="6" id="KW-1133">Transmembrane helix</keyword>
<name>H3S9H7_9BACL</name>
<gene>
    <name evidence="7" type="ORF">PDENDC454_00885</name>
</gene>
<dbReference type="InterPro" id="IPR050490">
    <property type="entry name" value="Bact_solute-bd_prot1"/>
</dbReference>
<evidence type="ECO:0000313" key="7">
    <source>
        <dbReference type="EMBL" id="EHQ64425.1"/>
    </source>
</evidence>
<dbReference type="CDD" id="cd13584">
    <property type="entry name" value="PBP2_AlgQ1_2"/>
    <property type="match status" value="1"/>
</dbReference>
<sequence>MKEVKEPKGAKEPKESKVLKQVHPWRRVKLHPAKRVCIAILAAMMALTLAACSGGSGSNGQEANGDQPPEKLTNLTYWVQMVSQVSATLKSYNEIEAYKELESVTGVKVDFQHPPEGQQAKEQFNLMLTSDKLPDVIEYSWTSYPGGPEKAIKDGKIIRLNELIDQHAPNLKKVLEEHPEWKKEIMTDEGSIYAFPFIRSHDRLKVFLGPTIRQDWLDKLNLEMPTTIDEWYAVLKAFKENDMNGNGKADEIPLYLAKGDVDASTAFLGAFGINAGFYQEGGTVKYGPTDPRFKEFLTLMNKWYQEGLLDRDFATTDAKLLEAKITGGQIGAAVLYTGSGIGNYNTLMKDKDPNFHLVAAPYPVMNKGDKQIWGYKDFAYTGIGAAITTSNKNPVETVKWLDYAYSEEGTLLFNFGKEGVSYTMENGKPVFKPEVLNNPSGLPLIQSMSQHNRATFSGPFMLDIRFDEQYTTSPDQLKSKEIWAEPTLELKLPRTTPNSEESSRYASIMNDINTFKDEMYLKFIMGQEPLDNFDKYVKTIEGMGLQEAIGIQQNALERYNQR</sequence>
<organism evidence="7 8">
    <name type="scientific">Paenibacillus dendritiformis C454</name>
    <dbReference type="NCBI Taxonomy" id="1131935"/>
    <lineage>
        <taxon>Bacteria</taxon>
        <taxon>Bacillati</taxon>
        <taxon>Bacillota</taxon>
        <taxon>Bacilli</taxon>
        <taxon>Bacillales</taxon>
        <taxon>Paenibacillaceae</taxon>
        <taxon>Paenibacillus</taxon>
    </lineage>
</organism>
<feature type="transmembrane region" description="Helical" evidence="6">
    <location>
        <begin position="36"/>
        <end position="56"/>
    </location>
</feature>
<keyword evidence="4" id="KW-0564">Palmitate</keyword>
<evidence type="ECO:0000313" key="8">
    <source>
        <dbReference type="Proteomes" id="UP000003900"/>
    </source>
</evidence>
<keyword evidence="3 6" id="KW-0472">Membrane</keyword>
<evidence type="ECO:0000256" key="2">
    <source>
        <dbReference type="ARBA" id="ARBA00022729"/>
    </source>
</evidence>
<dbReference type="EMBL" id="AHKH01000001">
    <property type="protein sequence ID" value="EHQ64425.1"/>
    <property type="molecule type" value="Genomic_DNA"/>
</dbReference>
<keyword evidence="6" id="KW-0812">Transmembrane</keyword>
<evidence type="ECO:0000256" key="1">
    <source>
        <dbReference type="ARBA" id="ARBA00022475"/>
    </source>
</evidence>
<protein>
    <submittedName>
        <fullName evidence="7">Family 1 extracellular solute-binding protein</fullName>
    </submittedName>
</protein>
<dbReference type="Gene3D" id="3.40.190.10">
    <property type="entry name" value="Periplasmic binding protein-like II"/>
    <property type="match status" value="2"/>
</dbReference>
<dbReference type="PANTHER" id="PTHR43649:SF33">
    <property type="entry name" value="POLYGALACTURONAN_RHAMNOGALACTURONAN-BINDING PROTEIN YTCQ"/>
    <property type="match status" value="1"/>
</dbReference>
<evidence type="ECO:0000256" key="3">
    <source>
        <dbReference type="ARBA" id="ARBA00023136"/>
    </source>
</evidence>